<dbReference type="BioCyc" id="SCEL448385:SCE_RS36245-MONOMER"/>
<proteinExistence type="predicted"/>
<dbReference type="STRING" id="448385.sce7067"/>
<dbReference type="RefSeq" id="WP_012239675.1">
    <property type="nucleotide sequence ID" value="NC_010162.1"/>
</dbReference>
<dbReference type="OrthoDB" id="5511418at2"/>
<protein>
    <recommendedName>
        <fullName evidence="5">Secreted protein</fullName>
    </recommendedName>
</protein>
<evidence type="ECO:0000256" key="2">
    <source>
        <dbReference type="SAM" id="SignalP"/>
    </source>
</evidence>
<organism evidence="3 4">
    <name type="scientific">Sorangium cellulosum (strain So ce56)</name>
    <name type="common">Polyangium cellulosum (strain So ce56)</name>
    <dbReference type="NCBI Taxonomy" id="448385"/>
    <lineage>
        <taxon>Bacteria</taxon>
        <taxon>Pseudomonadati</taxon>
        <taxon>Myxococcota</taxon>
        <taxon>Polyangia</taxon>
        <taxon>Polyangiales</taxon>
        <taxon>Polyangiaceae</taxon>
        <taxon>Sorangium</taxon>
    </lineage>
</organism>
<feature type="signal peptide" evidence="2">
    <location>
        <begin position="1"/>
        <end position="24"/>
    </location>
</feature>
<dbReference type="EMBL" id="AM746676">
    <property type="protein sequence ID" value="CAN97236.1"/>
    <property type="molecule type" value="Genomic_DNA"/>
</dbReference>
<gene>
    <name evidence="3" type="ordered locus">sce7067</name>
</gene>
<feature type="region of interest" description="Disordered" evidence="1">
    <location>
        <begin position="187"/>
        <end position="243"/>
    </location>
</feature>
<accession>A9GYG3</accession>
<dbReference type="AlphaFoldDB" id="A9GYG3"/>
<name>A9GYG3_SORC5</name>
<dbReference type="Proteomes" id="UP000002139">
    <property type="component" value="Chromosome"/>
</dbReference>
<evidence type="ECO:0000313" key="3">
    <source>
        <dbReference type="EMBL" id="CAN97236.1"/>
    </source>
</evidence>
<dbReference type="HOGENOM" id="CLU_679531_0_0_7"/>
<sequence length="413" mass="41740">MRRSRSGPALALCAALFVSREASAAEEIGVIVVRAPHAGKVVEEATVRLEGELRAVGFSVRFLEGAPGADGRAQIEGAGGVFAAIAILETDRGAVAGAWIADHATKETLVRRVELGVPGASNAASDLAVRSAELLRASLLELSGEQRRELPERVARWIADAAAPAGREAIALDAALLQPRAAVAPADRSTAASGPAAPAGGSQAAHGSATPAGGSQAAHGSAAPGRLDPGSAAPRAPTAPTSDKLRLSVEAGLAALAGDVGVVPGPYFRVGHELTASVSLRGTLVPAVVARNLDAPGGRVALRQTAAMLGLAYAAGPEAWRIHPVISLGAGVYHVTVAGRANPPYRDRRQSWLAAGVSAGGGVGVRVLPYLAVHAALDVFVLARQPVFTIAGVEVGRTGRPALLPSLGLQVSF</sequence>
<evidence type="ECO:0000256" key="1">
    <source>
        <dbReference type="SAM" id="MobiDB-lite"/>
    </source>
</evidence>
<reference evidence="3 4" key="1">
    <citation type="journal article" date="2007" name="Nat. Biotechnol.">
        <title>Complete genome sequence of the myxobacterium Sorangium cellulosum.</title>
        <authorList>
            <person name="Schneiker S."/>
            <person name="Perlova O."/>
            <person name="Kaiser O."/>
            <person name="Gerth K."/>
            <person name="Alici A."/>
            <person name="Altmeyer M.O."/>
            <person name="Bartels D."/>
            <person name="Bekel T."/>
            <person name="Beyer S."/>
            <person name="Bode E."/>
            <person name="Bode H.B."/>
            <person name="Bolten C.J."/>
            <person name="Choudhuri J.V."/>
            <person name="Doss S."/>
            <person name="Elnakady Y.A."/>
            <person name="Frank B."/>
            <person name="Gaigalat L."/>
            <person name="Goesmann A."/>
            <person name="Groeger C."/>
            <person name="Gross F."/>
            <person name="Jelsbak L."/>
            <person name="Jelsbak L."/>
            <person name="Kalinowski J."/>
            <person name="Kegler C."/>
            <person name="Knauber T."/>
            <person name="Konietzny S."/>
            <person name="Kopp M."/>
            <person name="Krause L."/>
            <person name="Krug D."/>
            <person name="Linke B."/>
            <person name="Mahmud T."/>
            <person name="Martinez-Arias R."/>
            <person name="McHardy A.C."/>
            <person name="Merai M."/>
            <person name="Meyer F."/>
            <person name="Mormann S."/>
            <person name="Munoz-Dorado J."/>
            <person name="Perez J."/>
            <person name="Pradella S."/>
            <person name="Rachid S."/>
            <person name="Raddatz G."/>
            <person name="Rosenau F."/>
            <person name="Rueckert C."/>
            <person name="Sasse F."/>
            <person name="Scharfe M."/>
            <person name="Schuster S.C."/>
            <person name="Suen G."/>
            <person name="Treuner-Lange A."/>
            <person name="Velicer G.J."/>
            <person name="Vorholter F.-J."/>
            <person name="Weissman K.J."/>
            <person name="Welch R.D."/>
            <person name="Wenzel S.C."/>
            <person name="Whitworth D.E."/>
            <person name="Wilhelm S."/>
            <person name="Wittmann C."/>
            <person name="Bloecker H."/>
            <person name="Puehler A."/>
            <person name="Mueller R."/>
        </authorList>
    </citation>
    <scope>NUCLEOTIDE SEQUENCE [LARGE SCALE GENOMIC DNA]</scope>
    <source>
        <strain evidence="4">So ce56</strain>
    </source>
</reference>
<keyword evidence="4" id="KW-1185">Reference proteome</keyword>
<feature type="compositionally biased region" description="Low complexity" evidence="1">
    <location>
        <begin position="189"/>
        <end position="242"/>
    </location>
</feature>
<evidence type="ECO:0008006" key="5">
    <source>
        <dbReference type="Google" id="ProtNLM"/>
    </source>
</evidence>
<dbReference type="KEGG" id="scl:sce7067"/>
<keyword evidence="2" id="KW-0732">Signal</keyword>
<feature type="chain" id="PRO_5002736082" description="Secreted protein" evidence="2">
    <location>
        <begin position="25"/>
        <end position="413"/>
    </location>
</feature>
<evidence type="ECO:0000313" key="4">
    <source>
        <dbReference type="Proteomes" id="UP000002139"/>
    </source>
</evidence>